<dbReference type="InterPro" id="IPR045337">
    <property type="entry name" value="MmgE_PrpD_C"/>
</dbReference>
<organism evidence="4 5">
    <name type="scientific">Candidatus Entotheonella gemina</name>
    <dbReference type="NCBI Taxonomy" id="1429439"/>
    <lineage>
        <taxon>Bacteria</taxon>
        <taxon>Pseudomonadati</taxon>
        <taxon>Nitrospinota/Tectimicrobiota group</taxon>
        <taxon>Candidatus Tectimicrobiota</taxon>
        <taxon>Candidatus Entotheonellia</taxon>
        <taxon>Candidatus Entotheonellales</taxon>
        <taxon>Candidatus Entotheonellaceae</taxon>
        <taxon>Candidatus Entotheonella</taxon>
    </lineage>
</organism>
<dbReference type="HOGENOM" id="CLU_026574_2_2_7"/>
<feature type="non-terminal residue" evidence="4">
    <location>
        <position position="1"/>
    </location>
</feature>
<dbReference type="AlphaFoldDB" id="W4LH81"/>
<dbReference type="PANTHER" id="PTHR16943">
    <property type="entry name" value="2-METHYLCITRATE DEHYDRATASE-RELATED"/>
    <property type="match status" value="1"/>
</dbReference>
<feature type="domain" description="MmgE/PrpD N-terminal" evidence="2">
    <location>
        <begin position="1"/>
        <end position="212"/>
    </location>
</feature>
<dbReference type="SUPFAM" id="SSF103378">
    <property type="entry name" value="2-methylcitrate dehydratase PrpD"/>
    <property type="match status" value="1"/>
</dbReference>
<evidence type="ECO:0000259" key="3">
    <source>
        <dbReference type="Pfam" id="PF19305"/>
    </source>
</evidence>
<dbReference type="InterPro" id="IPR045336">
    <property type="entry name" value="MmgE_PrpD_N"/>
</dbReference>
<dbReference type="PATRIC" id="fig|1429439.4.peg.7536"/>
<dbReference type="InterPro" id="IPR042183">
    <property type="entry name" value="MmgE/PrpD_sf_1"/>
</dbReference>
<dbReference type="InterPro" id="IPR005656">
    <property type="entry name" value="MmgE_PrpD"/>
</dbReference>
<sequence length="431" mass="46931">IVDTIGVTFAGSCEPTARIPARIPGMAGQDGPCLVLGTHQRTTALDAAMLNGVASHALDYDDVSPTMGGHPSVMLVIPILALGEMFDIHGRDAITAYVAGYEAATKVARTVNFVHYEKGWHPTATLGIFGTTAVAARLMGLNAEQTARALAISVSLASGVKANFGTMTKPLHVGQSTRNGLFAAFLAKDDFTANPEAFEHKQGFFEVFNGAGNYDAGKMFDTWANPLDVIEPGLGIKQFPCCGSTHMAITMMLNLREKYGLTPEQVRRIEIYTHPQRLPHTDRPTVSSALEAKFSVQYCVGRALMHGKVLLDHFEGDAWANPQVQALLRVMQTGPHPTMTDKPWCAEVIVDTQDGRRLSEKTEYLMGRGRPNPMSEAEMWVKFQDCVSRVLPANQITRLFDELNQFEDLASIRDLTALCEPQGLPANQAAD</sequence>
<comment type="similarity">
    <text evidence="1">Belongs to the PrpD family.</text>
</comment>
<dbReference type="Pfam" id="PF19305">
    <property type="entry name" value="MmgE_PrpD_C"/>
    <property type="match status" value="1"/>
</dbReference>
<reference evidence="4 5" key="1">
    <citation type="journal article" date="2014" name="Nature">
        <title>An environmental bacterial taxon with a large and distinct metabolic repertoire.</title>
        <authorList>
            <person name="Wilson M.C."/>
            <person name="Mori T."/>
            <person name="Ruckert C."/>
            <person name="Uria A.R."/>
            <person name="Helf M.J."/>
            <person name="Takada K."/>
            <person name="Gernert C."/>
            <person name="Steffens U.A."/>
            <person name="Heycke N."/>
            <person name="Schmitt S."/>
            <person name="Rinke C."/>
            <person name="Helfrich E.J."/>
            <person name="Brachmann A.O."/>
            <person name="Gurgui C."/>
            <person name="Wakimoto T."/>
            <person name="Kracht M."/>
            <person name="Crusemann M."/>
            <person name="Hentschel U."/>
            <person name="Abe I."/>
            <person name="Matsunaga S."/>
            <person name="Kalinowski J."/>
            <person name="Takeyama H."/>
            <person name="Piel J."/>
        </authorList>
    </citation>
    <scope>NUCLEOTIDE SEQUENCE [LARGE SCALE GENOMIC DNA]</scope>
    <source>
        <strain evidence="5">TSY2</strain>
    </source>
</reference>
<feature type="domain" description="MmgE/PrpD C-terminal" evidence="3">
    <location>
        <begin position="239"/>
        <end position="396"/>
    </location>
</feature>
<dbReference type="Proteomes" id="UP000019140">
    <property type="component" value="Unassembled WGS sequence"/>
</dbReference>
<dbReference type="PANTHER" id="PTHR16943:SF8">
    <property type="entry name" value="2-METHYLCITRATE DEHYDRATASE"/>
    <property type="match status" value="1"/>
</dbReference>
<dbReference type="GO" id="GO:0016829">
    <property type="term" value="F:lyase activity"/>
    <property type="evidence" value="ECO:0007669"/>
    <property type="project" value="InterPro"/>
</dbReference>
<dbReference type="Pfam" id="PF03972">
    <property type="entry name" value="MmgE_PrpD_N"/>
    <property type="match status" value="1"/>
</dbReference>
<evidence type="ECO:0000256" key="1">
    <source>
        <dbReference type="ARBA" id="ARBA00006174"/>
    </source>
</evidence>
<dbReference type="Gene3D" id="3.30.1330.120">
    <property type="entry name" value="2-methylcitrate dehydratase PrpD"/>
    <property type="match status" value="1"/>
</dbReference>
<evidence type="ECO:0000313" key="5">
    <source>
        <dbReference type="Proteomes" id="UP000019140"/>
    </source>
</evidence>
<evidence type="ECO:0008006" key="6">
    <source>
        <dbReference type="Google" id="ProtNLM"/>
    </source>
</evidence>
<accession>W4LH81</accession>
<evidence type="ECO:0000313" key="4">
    <source>
        <dbReference type="EMBL" id="ETW97080.1"/>
    </source>
</evidence>
<comment type="caution">
    <text evidence="4">The sequence shown here is derived from an EMBL/GenBank/DDBJ whole genome shotgun (WGS) entry which is preliminary data.</text>
</comment>
<dbReference type="Gene3D" id="1.10.4100.10">
    <property type="entry name" value="2-methylcitrate dehydratase PrpD"/>
    <property type="match status" value="1"/>
</dbReference>
<evidence type="ECO:0000259" key="2">
    <source>
        <dbReference type="Pfam" id="PF03972"/>
    </source>
</evidence>
<keyword evidence="5" id="KW-1185">Reference proteome</keyword>
<protein>
    <recommendedName>
        <fullName evidence="6">2-methylcitrate dehydratase</fullName>
    </recommendedName>
</protein>
<gene>
    <name evidence="4" type="ORF">ETSY2_45220</name>
</gene>
<dbReference type="InterPro" id="IPR042188">
    <property type="entry name" value="MmgE/PrpD_sf_2"/>
</dbReference>
<dbReference type="EMBL" id="AZHX01002102">
    <property type="protein sequence ID" value="ETW97080.1"/>
    <property type="molecule type" value="Genomic_DNA"/>
</dbReference>
<dbReference type="InterPro" id="IPR036148">
    <property type="entry name" value="MmgE/PrpD_sf"/>
</dbReference>
<proteinExistence type="inferred from homology"/>
<name>W4LH81_9BACT</name>